<dbReference type="InterPro" id="IPR002656">
    <property type="entry name" value="Acyl_transf_3_dom"/>
</dbReference>
<feature type="compositionally biased region" description="Low complexity" evidence="8">
    <location>
        <begin position="437"/>
        <end position="448"/>
    </location>
</feature>
<evidence type="ECO:0000256" key="7">
    <source>
        <dbReference type="ARBA" id="ARBA00023315"/>
    </source>
</evidence>
<dbReference type="PANTHER" id="PTHR23028:SF53">
    <property type="entry name" value="ACYL_TRANSF_3 DOMAIN-CONTAINING PROTEIN"/>
    <property type="match status" value="1"/>
</dbReference>
<name>A0ABP7GE38_9MICO</name>
<evidence type="ECO:0000256" key="6">
    <source>
        <dbReference type="ARBA" id="ARBA00023136"/>
    </source>
</evidence>
<feature type="transmembrane region" description="Helical" evidence="9">
    <location>
        <begin position="266"/>
        <end position="288"/>
    </location>
</feature>
<dbReference type="InterPro" id="IPR036514">
    <property type="entry name" value="SGNH_hydro_sf"/>
</dbReference>
<evidence type="ECO:0000256" key="1">
    <source>
        <dbReference type="ARBA" id="ARBA00004651"/>
    </source>
</evidence>
<dbReference type="PANTHER" id="PTHR23028">
    <property type="entry name" value="ACETYLTRANSFERASE"/>
    <property type="match status" value="1"/>
</dbReference>
<keyword evidence="2" id="KW-1003">Cell membrane</keyword>
<dbReference type="InterPro" id="IPR050879">
    <property type="entry name" value="Acyltransferase_3"/>
</dbReference>
<dbReference type="SUPFAM" id="SSF52266">
    <property type="entry name" value="SGNH hydrolase"/>
    <property type="match status" value="1"/>
</dbReference>
<accession>A0ABP7GE38</accession>
<organism evidence="11 12">
    <name type="scientific">Microbacterium kribbense</name>
    <dbReference type="NCBI Taxonomy" id="433645"/>
    <lineage>
        <taxon>Bacteria</taxon>
        <taxon>Bacillati</taxon>
        <taxon>Actinomycetota</taxon>
        <taxon>Actinomycetes</taxon>
        <taxon>Micrococcales</taxon>
        <taxon>Microbacteriaceae</taxon>
        <taxon>Microbacterium</taxon>
    </lineage>
</organism>
<proteinExistence type="predicted"/>
<gene>
    <name evidence="11" type="ORF">GCM10022240_14650</name>
</gene>
<feature type="transmembrane region" description="Helical" evidence="9">
    <location>
        <begin position="146"/>
        <end position="162"/>
    </location>
</feature>
<evidence type="ECO:0000259" key="10">
    <source>
        <dbReference type="Pfam" id="PF01757"/>
    </source>
</evidence>
<sequence length="644" mass="67455">MRPHARFAGLDGLRAIAVALVVVYHLFPGGWLKSGFIGVDVFFVISGFLITSLLLRERAATGRIALVAFWRRRARRLLPALALLVTATATWAWFVGGDVLVRLGRQVLGAGTFSYNWVSAAGGADYFSADTPELLRNLWSLAVEEQFYVVWPLVLPLLLLVPRRWARAMVALVLAGASAAWMATVVSSGAGSATRAYFGTDTHAFGLLLGVALAVGLQRVLSDAPAWMLRRRTRWTGGIVGVAAVAALFAIALLPEMPDAATFPGTLLAGSIVAAVAVVAGAVPGSWIGRALDVPPLRWIGDRSYGLYLWHWPVLVLVAAGVGVNAGADDVPVWIGLVVLVLTVLLAALSYRFVEQPVRRLGLRGSLRRLGGYLGGHSAAARTKALGMVLAGALVLAGTTAAIAAAPAESSGQLVVAAGRRALADNAAPRPPLLPEGAPADARQADGAGDAPATLRAVVDGRQIDAIGDSVMLASAPALMARYPGIHIDAKVSRSMWVAPGMLRKLADRGALREYVVLGLGTNGAIAPHLLDEVMAAIGPQRRLVLVTAFAPRSWIAGVNKTLTAFAEGHPHAHIADWSAAIRPHENLLAGDHIHPGEAGGRIFASVVADAIAALQLAQAQQRERMMLRAAQLGAELPADAAAA</sequence>
<feature type="transmembrane region" description="Helical" evidence="9">
    <location>
        <begin position="309"/>
        <end position="328"/>
    </location>
</feature>
<feature type="domain" description="Acyltransferase 3" evidence="10">
    <location>
        <begin position="8"/>
        <end position="351"/>
    </location>
</feature>
<dbReference type="EMBL" id="BAABAF010000005">
    <property type="protein sequence ID" value="GAA3763316.1"/>
    <property type="molecule type" value="Genomic_DNA"/>
</dbReference>
<feature type="transmembrane region" description="Helical" evidence="9">
    <location>
        <begin position="202"/>
        <end position="221"/>
    </location>
</feature>
<feature type="transmembrane region" description="Helical" evidence="9">
    <location>
        <begin position="169"/>
        <end position="190"/>
    </location>
</feature>
<evidence type="ECO:0000256" key="3">
    <source>
        <dbReference type="ARBA" id="ARBA00022679"/>
    </source>
</evidence>
<keyword evidence="5 9" id="KW-1133">Transmembrane helix</keyword>
<evidence type="ECO:0000256" key="8">
    <source>
        <dbReference type="SAM" id="MobiDB-lite"/>
    </source>
</evidence>
<feature type="region of interest" description="Disordered" evidence="8">
    <location>
        <begin position="427"/>
        <end position="448"/>
    </location>
</feature>
<evidence type="ECO:0000256" key="9">
    <source>
        <dbReference type="SAM" id="Phobius"/>
    </source>
</evidence>
<keyword evidence="7 11" id="KW-0012">Acyltransferase</keyword>
<feature type="transmembrane region" description="Helical" evidence="9">
    <location>
        <begin position="37"/>
        <end position="55"/>
    </location>
</feature>
<keyword evidence="4 9" id="KW-0812">Transmembrane</keyword>
<evidence type="ECO:0000256" key="2">
    <source>
        <dbReference type="ARBA" id="ARBA00022475"/>
    </source>
</evidence>
<comment type="subcellular location">
    <subcellularLocation>
        <location evidence="1">Cell membrane</location>
        <topology evidence="1">Multi-pass membrane protein</topology>
    </subcellularLocation>
</comment>
<keyword evidence="12" id="KW-1185">Reference proteome</keyword>
<dbReference type="CDD" id="cd01840">
    <property type="entry name" value="SGNH_hydrolase_yrhL_like"/>
    <property type="match status" value="1"/>
</dbReference>
<evidence type="ECO:0000313" key="11">
    <source>
        <dbReference type="EMBL" id="GAA3763316.1"/>
    </source>
</evidence>
<feature type="transmembrane region" description="Helical" evidence="9">
    <location>
        <begin position="12"/>
        <end position="31"/>
    </location>
</feature>
<feature type="transmembrane region" description="Helical" evidence="9">
    <location>
        <begin position="334"/>
        <end position="354"/>
    </location>
</feature>
<evidence type="ECO:0000256" key="5">
    <source>
        <dbReference type="ARBA" id="ARBA00022989"/>
    </source>
</evidence>
<feature type="transmembrane region" description="Helical" evidence="9">
    <location>
        <begin position="233"/>
        <end position="254"/>
    </location>
</feature>
<reference evidence="12" key="1">
    <citation type="journal article" date="2019" name="Int. J. Syst. Evol. Microbiol.">
        <title>The Global Catalogue of Microorganisms (GCM) 10K type strain sequencing project: providing services to taxonomists for standard genome sequencing and annotation.</title>
        <authorList>
            <consortium name="The Broad Institute Genomics Platform"/>
            <consortium name="The Broad Institute Genome Sequencing Center for Infectious Disease"/>
            <person name="Wu L."/>
            <person name="Ma J."/>
        </authorList>
    </citation>
    <scope>NUCLEOTIDE SEQUENCE [LARGE SCALE GENOMIC DNA]</scope>
    <source>
        <strain evidence="12">JCM 16950</strain>
    </source>
</reference>
<evidence type="ECO:0000313" key="12">
    <source>
        <dbReference type="Proteomes" id="UP001500540"/>
    </source>
</evidence>
<dbReference type="Pfam" id="PF01757">
    <property type="entry name" value="Acyl_transf_3"/>
    <property type="match status" value="1"/>
</dbReference>
<comment type="caution">
    <text evidence="11">The sequence shown here is derived from an EMBL/GenBank/DDBJ whole genome shotgun (WGS) entry which is preliminary data.</text>
</comment>
<feature type="transmembrane region" description="Helical" evidence="9">
    <location>
        <begin position="385"/>
        <end position="406"/>
    </location>
</feature>
<dbReference type="Proteomes" id="UP001500540">
    <property type="component" value="Unassembled WGS sequence"/>
</dbReference>
<dbReference type="GO" id="GO:0016746">
    <property type="term" value="F:acyltransferase activity"/>
    <property type="evidence" value="ECO:0007669"/>
    <property type="project" value="UniProtKB-KW"/>
</dbReference>
<keyword evidence="6 9" id="KW-0472">Membrane</keyword>
<protein>
    <submittedName>
        <fullName evidence="11">Acyltransferase family protein</fullName>
    </submittedName>
</protein>
<feature type="transmembrane region" description="Helical" evidence="9">
    <location>
        <begin position="76"/>
        <end position="94"/>
    </location>
</feature>
<keyword evidence="3" id="KW-0808">Transferase</keyword>
<dbReference type="Gene3D" id="3.40.50.1110">
    <property type="entry name" value="SGNH hydrolase"/>
    <property type="match status" value="1"/>
</dbReference>
<evidence type="ECO:0000256" key="4">
    <source>
        <dbReference type="ARBA" id="ARBA00022692"/>
    </source>
</evidence>